<evidence type="ECO:0000259" key="5">
    <source>
        <dbReference type="Pfam" id="PF20842"/>
    </source>
</evidence>
<dbReference type="InterPro" id="IPR011047">
    <property type="entry name" value="Quinoprotein_ADH-like_sf"/>
</dbReference>
<dbReference type="GO" id="GO:1902929">
    <property type="term" value="C:plasma membrane of growing cell tip"/>
    <property type="evidence" value="ECO:0007669"/>
    <property type="project" value="TreeGrafter"/>
</dbReference>
<dbReference type="Pfam" id="PF20842">
    <property type="entry name" value="Rax2_2"/>
    <property type="match status" value="1"/>
</dbReference>
<gene>
    <name evidence="8" type="ORF">Ptr86124_005603</name>
    <name evidence="7" type="ORF">PtrM4_137690</name>
</gene>
<evidence type="ECO:0000313" key="8">
    <source>
        <dbReference type="EMBL" id="KAI1515602.1"/>
    </source>
</evidence>
<evidence type="ECO:0000259" key="4">
    <source>
        <dbReference type="Pfam" id="PF12768"/>
    </source>
</evidence>
<proteinExistence type="predicted"/>
<evidence type="ECO:0000256" key="2">
    <source>
        <dbReference type="SAM" id="Phobius"/>
    </source>
</evidence>
<dbReference type="PANTHER" id="PTHR31778:SF2">
    <property type="entry name" value="BUD SITE SELECTION PROTEIN RAX2"/>
    <property type="match status" value="1"/>
</dbReference>
<dbReference type="EMBL" id="NRDI02000006">
    <property type="protein sequence ID" value="KAI1515602.1"/>
    <property type="molecule type" value="Genomic_DNA"/>
</dbReference>
<dbReference type="InterPro" id="IPR015915">
    <property type="entry name" value="Kelch-typ_b-propeller"/>
</dbReference>
<accession>A0A2W1CXY6</accession>
<dbReference type="InterPro" id="IPR024982">
    <property type="entry name" value="Rax2-like_C"/>
</dbReference>
<protein>
    <submittedName>
        <fullName evidence="8">Cortical protein marker cell polarity</fullName>
    </submittedName>
    <submittedName>
        <fullName evidence="7">Rax2 domain containing protein</fullName>
    </submittedName>
</protein>
<dbReference type="EMBL" id="NQIK02000008">
    <property type="protein sequence ID" value="KAF7567178.1"/>
    <property type="molecule type" value="Genomic_DNA"/>
</dbReference>
<reference evidence="10" key="4">
    <citation type="journal article" date="2022" name="Microb. Genom.">
        <title>A global pangenome for the wheat fungal pathogen Pyrenophora tritici-repentis and prediction of effector protein structural homology.</title>
        <authorList>
            <person name="Moolhuijzen P.M."/>
            <person name="See P.T."/>
            <person name="Shi G."/>
            <person name="Powell H.R."/>
            <person name="Cockram J."/>
            <person name="Jorgensen L.N."/>
            <person name="Benslimane H."/>
            <person name="Strelkov S.E."/>
            <person name="Turner J."/>
            <person name="Liu Z."/>
            <person name="Moffat C.S."/>
        </authorList>
    </citation>
    <scope>NUCLEOTIDE SEQUENCE [LARGE SCALE GENOMIC DNA]</scope>
</reference>
<dbReference type="InterPro" id="IPR048266">
    <property type="entry name" value="Rax2-like_second"/>
</dbReference>
<evidence type="ECO:0000313" key="10">
    <source>
        <dbReference type="Proteomes" id="UP000249757"/>
    </source>
</evidence>
<feature type="transmembrane region" description="Helical" evidence="2">
    <location>
        <begin position="1159"/>
        <end position="1186"/>
    </location>
</feature>
<organism evidence="7 9">
    <name type="scientific">Pyrenophora tritici-repentis</name>
    <dbReference type="NCBI Taxonomy" id="45151"/>
    <lineage>
        <taxon>Eukaryota</taxon>
        <taxon>Fungi</taxon>
        <taxon>Dikarya</taxon>
        <taxon>Ascomycota</taxon>
        <taxon>Pezizomycotina</taxon>
        <taxon>Dothideomycetes</taxon>
        <taxon>Pleosporomycetidae</taxon>
        <taxon>Pleosporales</taxon>
        <taxon>Pleosporineae</taxon>
        <taxon>Pleosporaceae</taxon>
        <taxon>Pyrenophora</taxon>
    </lineage>
</organism>
<dbReference type="Gene3D" id="2.120.10.80">
    <property type="entry name" value="Kelch-type beta propeller"/>
    <property type="match status" value="1"/>
</dbReference>
<sequence length="1258" mass="133803">MKESFAALLRTAAGKLALSLLVASQTTAYTFKQVPSPNLNLDDLGRIAFTGDFDSISLYQYEGQSQQYPGRNGALLSRYPNGVFATINVTDADIKAMCSLQVNGAERVVFAGNFTGVGDMPTPGGIALLDPANGNVQAVEGLTGSINALYCDRDGGQVYVGGSLSGANSTNALLWKDGWKSLSFNGFNGPVHSITRASNNNIIFGGEFNGLGGNASTAASENNTQTIPISNADITAQTSSGLDGLSDPKSIACKPDFTTQGPGSTWLLADRSPGFWRANFGFGFEPTSLRIFNTNFQGRGSKTFRFTALPDGGILNLTYTDPTSGRKAFCDAKCPLPEGNTTAQDFTFVNVVGMNAFRLDISDWWGAGAGLNGIQLFQDAMYSYAVNDFNEPQNCGPTASRSTSTTTGSWEVTPSQQSFSEYLTTVLQGSPIDTTSTSVSFLPDVRQSGNYSVTIYTPGCQGDGTCGTRGRVNVTAVMNGESQSHELWQTNNFDKYDEVYNGFIDATKAFRPQVILQPSAGQGPGPLTVVAQRVRFTLLKATSGNLNGLFEFQPGKTVDADNLSDSVINAAGASLRPREKALVTSIASGDQTLYVGGSFNSTDDRNNIFSIRQGARGPTALPGKGLNNQVMTLFHNDSTLYVGGNFTNTADNSVSGLGGVAAFSNNEWRPLGAGVDGVVLYLVPFTLNITENTPEDVLAVSGFFSRVNAFGNNPSTSVNDFAVWVPSRANWLHNLEFHSLAMSGRLMTFTNVPGSDPWYGGSVSSGALLASGTAELEDGNGLSLHAFPVKIEAQQQQTSTRKRAIIDGENLNTTGVRTGTFYKENGLNKTILAGHFATTGADKRNITNVIIIDGNDSNKITGFDDELDANSTFAAVAVLNNILYAGGMISGRLRNDRIAGIVAYDLTKDAFTSVQPPPLQGVNVTVNAIAPRPKSKDVYVAGQFQSAGALSCAAMCIWNTDRNQWTAPGNGLIGKVTSLTWVGDTKLLIVGNLTSGNNQTRIMTFDSTSNQFTEIPGASGLPGPVTALTIANREGDQFWAAGQGSDGKTFLQRFDGSKWVSADESIFGRQTDIRGIQVLTLSEDHADSNIIDANQDLLLMGQINITTFGTASAALFDGTSLMPFLLATKGQDGETEPGSLSSIFVENPNSFFRQANKHLALWAIVLIGLAIALLLTFLLVVIGIVVEWFRKRSQGYSPAPTSYNSDRLGNSSGNIGEDIQLDQITAGPSSSQTGAQPAPRPQNTERPLSSSAYYSFDF</sequence>
<feature type="compositionally biased region" description="Polar residues" evidence="1">
    <location>
        <begin position="1194"/>
        <end position="1214"/>
    </location>
</feature>
<keyword evidence="2" id="KW-1133">Transmembrane helix</keyword>
<dbReference type="AlphaFoldDB" id="A0A2W1CXY6"/>
<feature type="domain" description="Rax2-like C-terminal" evidence="4">
    <location>
        <begin position="901"/>
        <end position="1153"/>
    </location>
</feature>
<feature type="domain" description="Rax2-like second" evidence="5">
    <location>
        <begin position="222"/>
        <end position="371"/>
    </location>
</feature>
<feature type="chain" id="PRO_5042700778" evidence="3">
    <location>
        <begin position="29"/>
        <end position="1258"/>
    </location>
</feature>
<feature type="compositionally biased region" description="Polar residues" evidence="1">
    <location>
        <begin position="1222"/>
        <end position="1258"/>
    </location>
</feature>
<evidence type="ECO:0000313" key="7">
    <source>
        <dbReference type="EMBL" id="KAF7567178.1"/>
    </source>
</evidence>
<dbReference type="SUPFAM" id="SSF50998">
    <property type="entry name" value="Quinoprotein alcohol dehydrogenase-like"/>
    <property type="match status" value="1"/>
</dbReference>
<dbReference type="Pfam" id="PF20843">
    <property type="entry name" value="Rax2_3"/>
    <property type="match status" value="1"/>
</dbReference>
<keyword evidence="10" id="KW-1185">Reference proteome</keyword>
<reference evidence="8" key="2">
    <citation type="submission" date="2021-05" db="EMBL/GenBank/DDBJ databases">
        <authorList>
            <person name="Moolhuijzen P.M."/>
            <person name="Moffat C.S."/>
        </authorList>
    </citation>
    <scope>NUCLEOTIDE SEQUENCE</scope>
    <source>
        <strain evidence="8">86-124</strain>
    </source>
</reference>
<dbReference type="InterPro" id="IPR048265">
    <property type="entry name" value="Rax2-like_third"/>
</dbReference>
<name>A0A2W1CXY6_9PLEO</name>
<dbReference type="Pfam" id="PF12768">
    <property type="entry name" value="Rax2"/>
    <property type="match status" value="1"/>
</dbReference>
<dbReference type="PANTHER" id="PTHR31778">
    <property type="entry name" value="BUD SITE SELECTION PROTEIN RAX2"/>
    <property type="match status" value="1"/>
</dbReference>
<feature type="region of interest" description="Disordered" evidence="1">
    <location>
        <begin position="1194"/>
        <end position="1258"/>
    </location>
</feature>
<reference evidence="8" key="3">
    <citation type="journal article" date="2022" name="bioRxiv">
        <title>A global pangenome for the wheat fungal pathogen Pyrenophora tritici-repentis and prediction of effector protein structural homology.</title>
        <authorList>
            <person name="Moolhuijzen P."/>
            <person name="See P.T."/>
            <person name="Shi G."/>
            <person name="Powell H.R."/>
            <person name="Cockram J."/>
            <person name="Jorgensen L.N."/>
            <person name="Benslimane H."/>
            <person name="Strelkov S.E."/>
            <person name="Turner J."/>
            <person name="Liu Z."/>
            <person name="Moffat C.S."/>
        </authorList>
    </citation>
    <scope>NUCLEOTIDE SEQUENCE</scope>
    <source>
        <strain evidence="8">86-124</strain>
    </source>
</reference>
<evidence type="ECO:0000256" key="1">
    <source>
        <dbReference type="SAM" id="MobiDB-lite"/>
    </source>
</evidence>
<evidence type="ECO:0000259" key="6">
    <source>
        <dbReference type="Pfam" id="PF20843"/>
    </source>
</evidence>
<keyword evidence="3" id="KW-0732">Signal</keyword>
<keyword evidence="2" id="KW-0472">Membrane</keyword>
<dbReference type="SUPFAM" id="SSF50965">
    <property type="entry name" value="Galactose oxidase, central domain"/>
    <property type="match status" value="1"/>
</dbReference>
<evidence type="ECO:0000313" key="9">
    <source>
        <dbReference type="Proteomes" id="UP000245464"/>
    </source>
</evidence>
<feature type="domain" description="Rax2-like third" evidence="6">
    <location>
        <begin position="382"/>
        <end position="538"/>
    </location>
</feature>
<keyword evidence="2" id="KW-0812">Transmembrane</keyword>
<feature type="signal peptide" evidence="3">
    <location>
        <begin position="1"/>
        <end position="28"/>
    </location>
</feature>
<dbReference type="OrthoDB" id="2503993at2759"/>
<dbReference type="Proteomes" id="UP000245464">
    <property type="component" value="Chromosome 8"/>
</dbReference>
<comment type="caution">
    <text evidence="7">The sequence shown here is derived from an EMBL/GenBank/DDBJ whole genome shotgun (WGS) entry which is preliminary data.</text>
</comment>
<dbReference type="InterPro" id="IPR011043">
    <property type="entry name" value="Gal_Oxase/kelch_b-propeller"/>
</dbReference>
<reference evidence="7" key="1">
    <citation type="journal article" date="2018" name="BMC Genomics">
        <title>Comparative genomics of the wheat fungal pathogen Pyrenophora tritici-repentis reveals chromosomal variations and genome plasticity.</title>
        <authorList>
            <person name="Moolhuijzen P."/>
            <person name="See P.T."/>
            <person name="Hane J.K."/>
            <person name="Shi G."/>
            <person name="Liu Z."/>
            <person name="Oliver R.P."/>
            <person name="Moffat C.S."/>
        </authorList>
    </citation>
    <scope>NUCLEOTIDE SEQUENCE [LARGE SCALE GENOMIC DNA]</scope>
    <source>
        <strain evidence="7">M4</strain>
    </source>
</reference>
<evidence type="ECO:0000256" key="3">
    <source>
        <dbReference type="SAM" id="SignalP"/>
    </source>
</evidence>
<dbReference type="Proteomes" id="UP000249757">
    <property type="component" value="Unassembled WGS sequence"/>
</dbReference>